<dbReference type="Pfam" id="PF18895">
    <property type="entry name" value="T4SS_pilin"/>
    <property type="match status" value="1"/>
</dbReference>
<keyword evidence="1" id="KW-1133">Transmembrane helix</keyword>
<name>A0A1F5EMF1_9BACT</name>
<protein>
    <submittedName>
        <fullName evidence="2">Uncharacterized protein</fullName>
    </submittedName>
</protein>
<reference evidence="2 3" key="1">
    <citation type="journal article" date="2016" name="Nat. Commun.">
        <title>Thousands of microbial genomes shed light on interconnected biogeochemical processes in an aquifer system.</title>
        <authorList>
            <person name="Anantharaman K."/>
            <person name="Brown C.T."/>
            <person name="Hug L.A."/>
            <person name="Sharon I."/>
            <person name="Castelle C.J."/>
            <person name="Probst A.J."/>
            <person name="Thomas B.C."/>
            <person name="Singh A."/>
            <person name="Wilkins M.J."/>
            <person name="Karaoz U."/>
            <person name="Brodie E.L."/>
            <person name="Williams K.H."/>
            <person name="Hubbard S.S."/>
            <person name="Banfield J.F."/>
        </authorList>
    </citation>
    <scope>NUCLEOTIDE SEQUENCE [LARGE SCALE GENOMIC DNA]</scope>
</reference>
<organism evidence="2 3">
    <name type="scientific">Candidatus Campbellbacteria bacterium RIFCSPLOWO2_01_FULL_34_15</name>
    <dbReference type="NCBI Taxonomy" id="1797579"/>
    <lineage>
        <taxon>Bacteria</taxon>
        <taxon>Candidatus Campbelliibacteriota</taxon>
    </lineage>
</organism>
<dbReference type="InterPro" id="IPR043993">
    <property type="entry name" value="T4SS_pilin"/>
</dbReference>
<accession>A0A1F5EMF1</accession>
<comment type="caution">
    <text evidence="2">The sequence shown here is derived from an EMBL/GenBank/DDBJ whole genome shotgun (WGS) entry which is preliminary data.</text>
</comment>
<feature type="transmembrane region" description="Helical" evidence="1">
    <location>
        <begin position="15"/>
        <end position="36"/>
    </location>
</feature>
<sequence length="92" mass="9968">MGATSQFVSNMNEFIIIPLIGLLISLATLIFVWGLVEFIHGSGSNPAARETGKKHMMWGIIGLFIMVFAKAIISLFINSFGIDTAPIDNALL</sequence>
<evidence type="ECO:0000313" key="3">
    <source>
        <dbReference type="Proteomes" id="UP000176865"/>
    </source>
</evidence>
<evidence type="ECO:0000313" key="2">
    <source>
        <dbReference type="EMBL" id="OGD68588.1"/>
    </source>
</evidence>
<dbReference type="STRING" id="1797579.A2996_01665"/>
<evidence type="ECO:0000256" key="1">
    <source>
        <dbReference type="SAM" id="Phobius"/>
    </source>
</evidence>
<keyword evidence="1" id="KW-0472">Membrane</keyword>
<feature type="transmembrane region" description="Helical" evidence="1">
    <location>
        <begin position="57"/>
        <end position="77"/>
    </location>
</feature>
<dbReference type="AlphaFoldDB" id="A0A1F5EMF1"/>
<keyword evidence="1" id="KW-0812">Transmembrane</keyword>
<proteinExistence type="predicted"/>
<gene>
    <name evidence="2" type="ORF">A2996_01665</name>
</gene>
<dbReference type="EMBL" id="MFAB01000021">
    <property type="protein sequence ID" value="OGD68588.1"/>
    <property type="molecule type" value="Genomic_DNA"/>
</dbReference>
<dbReference type="Proteomes" id="UP000176865">
    <property type="component" value="Unassembled WGS sequence"/>
</dbReference>